<dbReference type="STRING" id="317619.GCA_000332315_03785"/>
<evidence type="ECO:0000313" key="2">
    <source>
        <dbReference type="EMBL" id="KKJ00678.1"/>
    </source>
</evidence>
<feature type="region of interest" description="Disordered" evidence="1">
    <location>
        <begin position="34"/>
        <end position="58"/>
    </location>
</feature>
<comment type="caution">
    <text evidence="2">The sequence shown here is derived from an EMBL/GenBank/DDBJ whole genome shotgun (WGS) entry which is preliminary data.</text>
</comment>
<dbReference type="EMBL" id="AJTX02000003">
    <property type="protein sequence ID" value="KKJ00678.1"/>
    <property type="molecule type" value="Genomic_DNA"/>
</dbReference>
<dbReference type="AlphaFoldDB" id="A0A0M2Q036"/>
<protein>
    <submittedName>
        <fullName evidence="2">Uncharacterized protein</fullName>
    </submittedName>
</protein>
<accession>A0A0M2Q036</accession>
<dbReference type="eggNOG" id="COG4783">
    <property type="taxonomic scope" value="Bacteria"/>
</dbReference>
<reference evidence="2" key="1">
    <citation type="submission" date="2012-04" db="EMBL/GenBank/DDBJ databases">
        <authorList>
            <person name="Borisov I.G."/>
            <person name="Ivanikova N.V."/>
            <person name="Pinevich A.V."/>
        </authorList>
    </citation>
    <scope>NUCLEOTIDE SEQUENCE</scope>
    <source>
        <strain evidence="2">CALU 1027</strain>
    </source>
</reference>
<sequence length="83" mass="8919">MPTLLGTPNRGNHGEIAPTQIQLSILTIDEPAAYSTEQYPAHPPQDAPNSQGFNYPGLPSNWGGAKQLGWCQAWVVTNATHPP</sequence>
<dbReference type="Proteomes" id="UP000034681">
    <property type="component" value="Unassembled WGS sequence"/>
</dbReference>
<evidence type="ECO:0000313" key="3">
    <source>
        <dbReference type="Proteomes" id="UP000034681"/>
    </source>
</evidence>
<organism evidence="2 3">
    <name type="scientific">Prochlorothrix hollandica PCC 9006 = CALU 1027</name>
    <dbReference type="NCBI Taxonomy" id="317619"/>
    <lineage>
        <taxon>Bacteria</taxon>
        <taxon>Bacillati</taxon>
        <taxon>Cyanobacteriota</taxon>
        <taxon>Cyanophyceae</taxon>
        <taxon>Prochlorotrichales</taxon>
        <taxon>Prochlorotrichaceae</taxon>
        <taxon>Prochlorothrix</taxon>
    </lineage>
</organism>
<proteinExistence type="predicted"/>
<gene>
    <name evidence="2" type="ORF">PROH_05145</name>
</gene>
<name>A0A0M2Q036_PROHO</name>
<evidence type="ECO:0000256" key="1">
    <source>
        <dbReference type="SAM" id="MobiDB-lite"/>
    </source>
</evidence>
<keyword evidence="3" id="KW-1185">Reference proteome</keyword>